<dbReference type="InterPro" id="IPR023393">
    <property type="entry name" value="START-like_dom_sf"/>
</dbReference>
<dbReference type="Proteomes" id="UP000321571">
    <property type="component" value="Unassembled WGS sequence"/>
</dbReference>
<gene>
    <name evidence="1" type="ORF">FHP06_10530</name>
</gene>
<dbReference type="RefSeq" id="WP_147686512.1">
    <property type="nucleotide sequence ID" value="NZ_VDUX01000004.1"/>
</dbReference>
<dbReference type="OrthoDB" id="6624781at2"/>
<dbReference type="EMBL" id="VDUX01000004">
    <property type="protein sequence ID" value="TXL60850.1"/>
    <property type="molecule type" value="Genomic_DNA"/>
</dbReference>
<sequence>MTTEFVSTTITIDASAAAVFAVLADPRKHASIDGTGRVEEPVDPRPMTAAGQVFAMAMYHPNHPNKNYTTYNQILDFEPGRVISWRTGYLKDDGELGFGGWFWRYDLTPVGPEQTEVTLTYDWSATDADVRERIQFPPFPPEHFVASLEHLAGLI</sequence>
<dbReference type="SUPFAM" id="SSF55961">
    <property type="entry name" value="Bet v1-like"/>
    <property type="match status" value="1"/>
</dbReference>
<name>A0A5C8NI68_9ACTN</name>
<keyword evidence="2" id="KW-1185">Reference proteome</keyword>
<accession>A0A5C8NI68</accession>
<evidence type="ECO:0000313" key="1">
    <source>
        <dbReference type="EMBL" id="TXL60850.1"/>
    </source>
</evidence>
<dbReference type="InterPro" id="IPR019587">
    <property type="entry name" value="Polyketide_cyclase/dehydratase"/>
</dbReference>
<organism evidence="1 2">
    <name type="scientific">Aeromicrobium terrae</name>
    <dbReference type="NCBI Taxonomy" id="2498846"/>
    <lineage>
        <taxon>Bacteria</taxon>
        <taxon>Bacillati</taxon>
        <taxon>Actinomycetota</taxon>
        <taxon>Actinomycetes</taxon>
        <taxon>Propionibacteriales</taxon>
        <taxon>Nocardioidaceae</taxon>
        <taxon>Aeromicrobium</taxon>
    </lineage>
</organism>
<dbReference type="Pfam" id="PF10604">
    <property type="entry name" value="Polyketide_cyc2"/>
    <property type="match status" value="1"/>
</dbReference>
<dbReference type="Gene3D" id="3.30.530.20">
    <property type="match status" value="1"/>
</dbReference>
<proteinExistence type="predicted"/>
<protein>
    <submittedName>
        <fullName evidence="1">Polyketide cyclase</fullName>
    </submittedName>
</protein>
<reference evidence="1 2" key="1">
    <citation type="submission" date="2019-06" db="EMBL/GenBank/DDBJ databases">
        <title>Aeromicrobium sp. nov., isolated from a maize field.</title>
        <authorList>
            <person name="Lin S.-Y."/>
            <person name="Tsai C.-F."/>
            <person name="Young C.-C."/>
        </authorList>
    </citation>
    <scope>NUCLEOTIDE SEQUENCE [LARGE SCALE GENOMIC DNA]</scope>
    <source>
        <strain evidence="1 2">CC-CFT486</strain>
    </source>
</reference>
<dbReference type="AlphaFoldDB" id="A0A5C8NI68"/>
<evidence type="ECO:0000313" key="2">
    <source>
        <dbReference type="Proteomes" id="UP000321571"/>
    </source>
</evidence>
<comment type="caution">
    <text evidence="1">The sequence shown here is derived from an EMBL/GenBank/DDBJ whole genome shotgun (WGS) entry which is preliminary data.</text>
</comment>